<dbReference type="Gene3D" id="3.30.420.10">
    <property type="entry name" value="Ribonuclease H-like superfamily/Ribonuclease H"/>
    <property type="match status" value="1"/>
</dbReference>
<dbReference type="Pfam" id="PF09299">
    <property type="entry name" value="Mu-transpos_C"/>
    <property type="match status" value="1"/>
</dbReference>
<sequence length="545" mass="61936">MQKWRNLEAAGEADWLVALKRESVIGPLAAQSRPGAQRVGEAARELGLGRSVVYDLLRRYRQRSQTSSLLPGKRGHESKVPLLGADREQLLSACIHEFYLKPERPRLSALMLEVRRRFAEQRMPPPNYRTVVCRVEALDLRLATAKREGGKKARELLGPVAISTLQPEHPMELLQIDHTPVDIIVVDQHKRLPIGRPWLTLAIDVRTRMVAGFHVSLWSPSTISVSLALSQAVLPKTCWLADRELQTLEWPVHGLPRTIHVDNAKEFYAEALVRGCQEYGIRLEHRPPGRPHFGGHIERLIGTTMGAVHLLPGTTFSNVVEKGSYASEARATLTLPEFERWLALQIAGVYHLSTHSALGTTPLAAWQAEVEQTKSSSLRDPLDETEFFLNFLPAVPRQIRRDGIHFYNIRYWDNVLSPWAGRLKDPLLVKYDPRNLSRIYVQDPNGRHWPVPYADLRQPPIALWEIESANKQARESGRRMNTEEAIFANILEQRQLVRQAGSLAKQRRRQAKLPSTAEPSPVSFEPRRSEARPTEIKPFPVEIWE</sequence>
<evidence type="ECO:0000259" key="2">
    <source>
        <dbReference type="PROSITE" id="PS50994"/>
    </source>
</evidence>
<dbReference type="EMBL" id="RSDW01000001">
    <property type="protein sequence ID" value="RSL18454.1"/>
    <property type="molecule type" value="Genomic_DNA"/>
</dbReference>
<evidence type="ECO:0000313" key="4">
    <source>
        <dbReference type="Proteomes" id="UP000269669"/>
    </source>
</evidence>
<dbReference type="InterPro" id="IPR012337">
    <property type="entry name" value="RNaseH-like_sf"/>
</dbReference>
<evidence type="ECO:0000256" key="1">
    <source>
        <dbReference type="SAM" id="MobiDB-lite"/>
    </source>
</evidence>
<dbReference type="OrthoDB" id="104210at2"/>
<dbReference type="SUPFAM" id="SSF53098">
    <property type="entry name" value="Ribonuclease H-like"/>
    <property type="match status" value="1"/>
</dbReference>
<dbReference type="SUPFAM" id="SSF50610">
    <property type="entry name" value="mu transposase, C-terminal domain"/>
    <property type="match status" value="1"/>
</dbReference>
<comment type="caution">
    <text evidence="3">The sequence shown here is derived from an EMBL/GenBank/DDBJ whole genome shotgun (WGS) entry which is preliminary data.</text>
</comment>
<proteinExistence type="predicted"/>
<dbReference type="GO" id="GO:0003676">
    <property type="term" value="F:nucleic acid binding"/>
    <property type="evidence" value="ECO:0007669"/>
    <property type="project" value="InterPro"/>
</dbReference>
<feature type="compositionally biased region" description="Basic and acidic residues" evidence="1">
    <location>
        <begin position="525"/>
        <end position="535"/>
    </location>
</feature>
<feature type="region of interest" description="Disordered" evidence="1">
    <location>
        <begin position="501"/>
        <end position="545"/>
    </location>
</feature>
<dbReference type="AlphaFoldDB" id="A0A428MNH0"/>
<dbReference type="InterPro" id="IPR015378">
    <property type="entry name" value="Transposase-like_Mu_C"/>
</dbReference>
<gene>
    <name evidence="3" type="ORF">EDE15_4027</name>
</gene>
<dbReference type="GO" id="GO:0015074">
    <property type="term" value="P:DNA integration"/>
    <property type="evidence" value="ECO:0007669"/>
    <property type="project" value="InterPro"/>
</dbReference>
<dbReference type="InterPro" id="IPR036397">
    <property type="entry name" value="RNaseH_sf"/>
</dbReference>
<name>A0A428MNH0_9BACT</name>
<organism evidence="3 4">
    <name type="scientific">Edaphobacter aggregans</name>
    <dbReference type="NCBI Taxonomy" id="570835"/>
    <lineage>
        <taxon>Bacteria</taxon>
        <taxon>Pseudomonadati</taxon>
        <taxon>Acidobacteriota</taxon>
        <taxon>Terriglobia</taxon>
        <taxon>Terriglobales</taxon>
        <taxon>Acidobacteriaceae</taxon>
        <taxon>Edaphobacter</taxon>
    </lineage>
</organism>
<dbReference type="InterPro" id="IPR009004">
    <property type="entry name" value="Transposase_Mu_C"/>
</dbReference>
<dbReference type="PROSITE" id="PS50994">
    <property type="entry name" value="INTEGRASE"/>
    <property type="match status" value="1"/>
</dbReference>
<protein>
    <submittedName>
        <fullName evidence="3">Putative transposase</fullName>
    </submittedName>
</protein>
<dbReference type="Proteomes" id="UP000269669">
    <property type="component" value="Unassembled WGS sequence"/>
</dbReference>
<keyword evidence="4" id="KW-1185">Reference proteome</keyword>
<feature type="domain" description="Integrase catalytic" evidence="2">
    <location>
        <begin position="166"/>
        <end position="370"/>
    </location>
</feature>
<accession>A0A428MNH0</accession>
<reference evidence="3 4" key="1">
    <citation type="submission" date="2018-12" db="EMBL/GenBank/DDBJ databases">
        <title>Sequencing of bacterial isolates from soil warming experiment in Harvard Forest, Massachusetts, USA.</title>
        <authorList>
            <person name="Deangelis K."/>
        </authorList>
    </citation>
    <scope>NUCLEOTIDE SEQUENCE [LARGE SCALE GENOMIC DNA]</scope>
    <source>
        <strain evidence="3 4">EB153</strain>
    </source>
</reference>
<dbReference type="RefSeq" id="WP_125486817.1">
    <property type="nucleotide sequence ID" value="NZ_RSDW01000001.1"/>
</dbReference>
<evidence type="ECO:0000313" key="3">
    <source>
        <dbReference type="EMBL" id="RSL18454.1"/>
    </source>
</evidence>
<dbReference type="InterPro" id="IPR001584">
    <property type="entry name" value="Integrase_cat-core"/>
</dbReference>